<evidence type="ECO:0000313" key="2">
    <source>
        <dbReference type="Proteomes" id="UP000327013"/>
    </source>
</evidence>
<protein>
    <submittedName>
        <fullName evidence="1">Uncharacterized protein</fullName>
    </submittedName>
</protein>
<dbReference type="EMBL" id="CM017321">
    <property type="protein sequence ID" value="KAE7996208.1"/>
    <property type="molecule type" value="Genomic_DNA"/>
</dbReference>
<dbReference type="InterPro" id="IPR007493">
    <property type="entry name" value="DUF538"/>
</dbReference>
<dbReference type="OrthoDB" id="1885001at2759"/>
<name>A0A5N6QA91_9ROSI</name>
<accession>A0A5N6QA91</accession>
<reference evidence="1 2" key="1">
    <citation type="submission" date="2019-06" db="EMBL/GenBank/DDBJ databases">
        <title>A chromosomal-level reference genome of Carpinus fangiana (Coryloideae, Betulaceae).</title>
        <authorList>
            <person name="Yang X."/>
            <person name="Wang Z."/>
            <person name="Zhang L."/>
            <person name="Hao G."/>
            <person name="Liu J."/>
            <person name="Yang Y."/>
        </authorList>
    </citation>
    <scope>NUCLEOTIDE SEQUENCE [LARGE SCALE GENOMIC DNA]</scope>
    <source>
        <strain evidence="1">Cfa_2016G</strain>
        <tissue evidence="1">Leaf</tissue>
    </source>
</reference>
<dbReference type="InterPro" id="IPR036758">
    <property type="entry name" value="At5g01610-like"/>
</dbReference>
<gene>
    <name evidence="1" type="ORF">FH972_000949</name>
</gene>
<sequence length="134" mass="15226">METQVKGSQMIESYRDKAEIYHGVAPSKQKVHELLEGLSLPKGLLPLDVDEIGHDRSSGFVWMKQKSKKEYRLRNITGVKMKEMILWIAICEIYLQDPPSDKVVIAVPGGLSRTFPVAEFELEDDKPKGQKNKN</sequence>
<proteinExistence type="predicted"/>
<evidence type="ECO:0000313" key="1">
    <source>
        <dbReference type="EMBL" id="KAE7996208.1"/>
    </source>
</evidence>
<dbReference type="Proteomes" id="UP000327013">
    <property type="component" value="Chromosome 1"/>
</dbReference>
<keyword evidence="2" id="KW-1185">Reference proteome</keyword>
<dbReference type="AlphaFoldDB" id="A0A5N6QA91"/>
<dbReference type="SUPFAM" id="SSF141562">
    <property type="entry name" value="At5g01610-like"/>
    <property type="match status" value="1"/>
</dbReference>
<dbReference type="Pfam" id="PF04398">
    <property type="entry name" value="DUF538"/>
    <property type="match status" value="1"/>
</dbReference>
<dbReference type="PANTHER" id="PTHR31676">
    <property type="entry name" value="T31J12.3 PROTEIN-RELATED"/>
    <property type="match status" value="1"/>
</dbReference>
<organism evidence="1 2">
    <name type="scientific">Carpinus fangiana</name>
    <dbReference type="NCBI Taxonomy" id="176857"/>
    <lineage>
        <taxon>Eukaryota</taxon>
        <taxon>Viridiplantae</taxon>
        <taxon>Streptophyta</taxon>
        <taxon>Embryophyta</taxon>
        <taxon>Tracheophyta</taxon>
        <taxon>Spermatophyta</taxon>
        <taxon>Magnoliopsida</taxon>
        <taxon>eudicotyledons</taxon>
        <taxon>Gunneridae</taxon>
        <taxon>Pentapetalae</taxon>
        <taxon>rosids</taxon>
        <taxon>fabids</taxon>
        <taxon>Fagales</taxon>
        <taxon>Betulaceae</taxon>
        <taxon>Carpinus</taxon>
    </lineage>
</organism>
<dbReference type="Gene3D" id="2.30.240.10">
    <property type="entry name" value="At5g01610-like"/>
    <property type="match status" value="2"/>
</dbReference>
<dbReference type="PANTHER" id="PTHR31676:SF10">
    <property type="entry name" value="EXPRESSED PROTEIN"/>
    <property type="match status" value="1"/>
</dbReference>